<dbReference type="InterPro" id="IPR000618">
    <property type="entry name" value="Insect_cuticle"/>
</dbReference>
<evidence type="ECO:0000256" key="1">
    <source>
        <dbReference type="ARBA" id="ARBA00022460"/>
    </source>
</evidence>
<dbReference type="Proteomes" id="UP000192247">
    <property type="component" value="Unassembled WGS sequence"/>
</dbReference>
<sequence>GQATHITNSAVLVRANRGIAARKNLDEVATMMKFVALSALVAVAAAGHLGGSSSNYRKQDDFGNYAFGYDIKDDWGNVNGRSEKGSHGHVIGSYYLGEIDGRHRSVEYVADKLGFRAAVKTNEPGTKTSEPAFAPVTSAFGKSIPSGSVHAAPVKVAASYAAPAYAHAYPPLAAHASYAAPAYSSYAAPVQHGYAYGYGNGYGHGHY</sequence>
<accession>A0A1V9XF27</accession>
<evidence type="ECO:0000313" key="4">
    <source>
        <dbReference type="Proteomes" id="UP000192247"/>
    </source>
</evidence>
<dbReference type="OrthoDB" id="7394989at2759"/>
<protein>
    <recommendedName>
        <fullName evidence="5">Adult-specific rigid cuticular protein 15.7-like</fullName>
    </recommendedName>
</protein>
<dbReference type="InterPro" id="IPR050468">
    <property type="entry name" value="Cuticle_Struct_Prot"/>
</dbReference>
<dbReference type="PROSITE" id="PS00233">
    <property type="entry name" value="CHIT_BIND_RR_1"/>
    <property type="match status" value="1"/>
</dbReference>
<proteinExistence type="predicted"/>
<reference evidence="3 4" key="1">
    <citation type="journal article" date="2017" name="Gigascience">
        <title>Draft genome of the honey bee ectoparasitic mite, Tropilaelaps mercedesae, is shaped by the parasitic life history.</title>
        <authorList>
            <person name="Dong X."/>
            <person name="Armstrong S.D."/>
            <person name="Xia D."/>
            <person name="Makepeace B.L."/>
            <person name="Darby A.C."/>
            <person name="Kadowaki T."/>
        </authorList>
    </citation>
    <scope>NUCLEOTIDE SEQUENCE [LARGE SCALE GENOMIC DNA]</scope>
    <source>
        <strain evidence="3">Wuxi-XJTLU</strain>
    </source>
</reference>
<dbReference type="GO" id="GO:0008010">
    <property type="term" value="F:structural constituent of chitin-based larval cuticle"/>
    <property type="evidence" value="ECO:0007669"/>
    <property type="project" value="TreeGrafter"/>
</dbReference>
<dbReference type="FunCoup" id="A0A1V9XF27">
    <property type="interactions" value="44"/>
</dbReference>
<dbReference type="InParanoid" id="A0A1V9XF27"/>
<dbReference type="EMBL" id="MNPL01012944">
    <property type="protein sequence ID" value="OQR71968.1"/>
    <property type="molecule type" value="Genomic_DNA"/>
</dbReference>
<keyword evidence="1 2" id="KW-0193">Cuticle</keyword>
<evidence type="ECO:0000256" key="2">
    <source>
        <dbReference type="PROSITE-ProRule" id="PRU00497"/>
    </source>
</evidence>
<dbReference type="PROSITE" id="PS51155">
    <property type="entry name" value="CHIT_BIND_RR_2"/>
    <property type="match status" value="1"/>
</dbReference>
<dbReference type="PANTHER" id="PTHR10380">
    <property type="entry name" value="CUTICLE PROTEIN"/>
    <property type="match status" value="1"/>
</dbReference>
<dbReference type="Pfam" id="PF00379">
    <property type="entry name" value="Chitin_bind_4"/>
    <property type="match status" value="1"/>
</dbReference>
<comment type="caution">
    <text evidence="3">The sequence shown here is derived from an EMBL/GenBank/DDBJ whole genome shotgun (WGS) entry which is preliminary data.</text>
</comment>
<evidence type="ECO:0008006" key="5">
    <source>
        <dbReference type="Google" id="ProtNLM"/>
    </source>
</evidence>
<organism evidence="3 4">
    <name type="scientific">Tropilaelaps mercedesae</name>
    <dbReference type="NCBI Taxonomy" id="418985"/>
    <lineage>
        <taxon>Eukaryota</taxon>
        <taxon>Metazoa</taxon>
        <taxon>Ecdysozoa</taxon>
        <taxon>Arthropoda</taxon>
        <taxon>Chelicerata</taxon>
        <taxon>Arachnida</taxon>
        <taxon>Acari</taxon>
        <taxon>Parasitiformes</taxon>
        <taxon>Mesostigmata</taxon>
        <taxon>Gamasina</taxon>
        <taxon>Dermanyssoidea</taxon>
        <taxon>Laelapidae</taxon>
        <taxon>Tropilaelaps</taxon>
    </lineage>
</organism>
<dbReference type="AlphaFoldDB" id="A0A1V9XF27"/>
<dbReference type="PANTHER" id="PTHR10380:SF173">
    <property type="entry name" value="CUTICULAR PROTEIN 47EF, ISOFORM C-RELATED"/>
    <property type="match status" value="1"/>
</dbReference>
<dbReference type="STRING" id="418985.A0A1V9XF27"/>
<evidence type="ECO:0000313" key="3">
    <source>
        <dbReference type="EMBL" id="OQR71968.1"/>
    </source>
</evidence>
<dbReference type="InterPro" id="IPR031311">
    <property type="entry name" value="CHIT_BIND_RR_consensus"/>
</dbReference>
<feature type="non-terminal residue" evidence="3">
    <location>
        <position position="1"/>
    </location>
</feature>
<dbReference type="PRINTS" id="PR00947">
    <property type="entry name" value="CUTICLE"/>
</dbReference>
<keyword evidence="4" id="KW-1185">Reference proteome</keyword>
<dbReference type="GO" id="GO:0062129">
    <property type="term" value="C:chitin-based extracellular matrix"/>
    <property type="evidence" value="ECO:0007669"/>
    <property type="project" value="TreeGrafter"/>
</dbReference>
<name>A0A1V9XF27_9ACAR</name>
<gene>
    <name evidence="3" type="ORF">BIW11_10669</name>
</gene>